<comment type="subcellular location">
    <subcellularLocation>
        <location evidence="1">Cell inner membrane</location>
        <topology evidence="1">Single-pass membrane protein</topology>
    </subcellularLocation>
</comment>
<sequence>MNAYIKIYLAKHKQALNSNYNSGFTLLEMMPVVLIIGVLSAIVAPGWLSFVNNRRLNIAQNVVYNVMRQAQSEAKKEKLTWQASFREQNGTVQWAVHPANVNPLNANWNSLDSNLRLDDETTLQLSNGVRQIQFDYLGSVRKPPLGRITLSNKSGGKAKRCVFVSTILGAMRTAKEREKANASGDFCY</sequence>
<dbReference type="Proteomes" id="UP000276103">
    <property type="component" value="Unassembled WGS sequence"/>
</dbReference>
<dbReference type="Pfam" id="PF12019">
    <property type="entry name" value="GspH"/>
    <property type="match status" value="1"/>
</dbReference>
<evidence type="ECO:0000256" key="7">
    <source>
        <dbReference type="ARBA" id="ARBA00023136"/>
    </source>
</evidence>
<dbReference type="NCBIfam" id="TIGR02532">
    <property type="entry name" value="IV_pilin_GFxxxE"/>
    <property type="match status" value="1"/>
</dbReference>
<evidence type="ECO:0000256" key="5">
    <source>
        <dbReference type="ARBA" id="ARBA00022692"/>
    </source>
</evidence>
<dbReference type="Pfam" id="PF07963">
    <property type="entry name" value="N_methyl"/>
    <property type="match status" value="1"/>
</dbReference>
<evidence type="ECO:0000256" key="4">
    <source>
        <dbReference type="ARBA" id="ARBA00022519"/>
    </source>
</evidence>
<evidence type="ECO:0000256" key="1">
    <source>
        <dbReference type="ARBA" id="ARBA00004377"/>
    </source>
</evidence>
<dbReference type="InterPro" id="IPR022346">
    <property type="entry name" value="T2SS_GspH"/>
</dbReference>
<dbReference type="RefSeq" id="WP_127052721.1">
    <property type="nucleotide sequence ID" value="NZ_RSCM01000002.1"/>
</dbReference>
<dbReference type="GO" id="GO:0015627">
    <property type="term" value="C:type II protein secretion system complex"/>
    <property type="evidence" value="ECO:0007669"/>
    <property type="project" value="InterPro"/>
</dbReference>
<dbReference type="AlphaFoldDB" id="A0A3S1AER7"/>
<dbReference type="SUPFAM" id="SSF54523">
    <property type="entry name" value="Pili subunits"/>
    <property type="match status" value="1"/>
</dbReference>
<reference evidence="10 11" key="1">
    <citation type="journal article" date="2019" name="Genome Biol. Evol.">
        <title>Day and night: Metabolic profiles and evolutionary relationships of six axenic non-marine cyanobacteria.</title>
        <authorList>
            <person name="Will S.E."/>
            <person name="Henke P."/>
            <person name="Boedeker C."/>
            <person name="Huang S."/>
            <person name="Brinkmann H."/>
            <person name="Rohde M."/>
            <person name="Jarek M."/>
            <person name="Friedl T."/>
            <person name="Seufert S."/>
            <person name="Schumacher M."/>
            <person name="Overmann J."/>
            <person name="Neumann-Schaal M."/>
            <person name="Petersen J."/>
        </authorList>
    </citation>
    <scope>NUCLEOTIDE SEQUENCE [LARGE SCALE GENOMIC DNA]</scope>
    <source>
        <strain evidence="10 11">SAG 1403-4b</strain>
    </source>
</reference>
<feature type="domain" description="General secretion pathway GspH" evidence="9">
    <location>
        <begin position="62"/>
        <end position="165"/>
    </location>
</feature>
<keyword evidence="7 8" id="KW-0472">Membrane</keyword>
<evidence type="ECO:0000256" key="2">
    <source>
        <dbReference type="ARBA" id="ARBA00022475"/>
    </source>
</evidence>
<proteinExistence type="predicted"/>
<dbReference type="OrthoDB" id="468456at2"/>
<dbReference type="Gene3D" id="3.30.700.10">
    <property type="entry name" value="Glycoprotein, Type 4 Pilin"/>
    <property type="match status" value="1"/>
</dbReference>
<feature type="transmembrane region" description="Helical" evidence="8">
    <location>
        <begin position="29"/>
        <end position="50"/>
    </location>
</feature>
<dbReference type="GO" id="GO:0005886">
    <property type="term" value="C:plasma membrane"/>
    <property type="evidence" value="ECO:0007669"/>
    <property type="project" value="UniProtKB-SubCell"/>
</dbReference>
<keyword evidence="11" id="KW-1185">Reference proteome</keyword>
<evidence type="ECO:0000313" key="10">
    <source>
        <dbReference type="EMBL" id="RUS99136.1"/>
    </source>
</evidence>
<gene>
    <name evidence="10" type="ORF">DSM107003_11550</name>
</gene>
<keyword evidence="4" id="KW-0997">Cell inner membrane</keyword>
<evidence type="ECO:0000256" key="6">
    <source>
        <dbReference type="ARBA" id="ARBA00022989"/>
    </source>
</evidence>
<dbReference type="InterPro" id="IPR012902">
    <property type="entry name" value="N_methyl_site"/>
</dbReference>
<comment type="caution">
    <text evidence="10">The sequence shown here is derived from an EMBL/GenBank/DDBJ whole genome shotgun (WGS) entry which is preliminary data.</text>
</comment>
<accession>A0A3S1AER7</accession>
<name>A0A3S1AER7_ANAVA</name>
<keyword evidence="2" id="KW-1003">Cell membrane</keyword>
<keyword evidence="6 8" id="KW-1133">Transmembrane helix</keyword>
<evidence type="ECO:0000259" key="9">
    <source>
        <dbReference type="Pfam" id="PF12019"/>
    </source>
</evidence>
<dbReference type="EMBL" id="RSCM01000002">
    <property type="protein sequence ID" value="RUS99136.1"/>
    <property type="molecule type" value="Genomic_DNA"/>
</dbReference>
<keyword evidence="3" id="KW-0488">Methylation</keyword>
<dbReference type="GO" id="GO:0015628">
    <property type="term" value="P:protein secretion by the type II secretion system"/>
    <property type="evidence" value="ECO:0007669"/>
    <property type="project" value="InterPro"/>
</dbReference>
<evidence type="ECO:0000256" key="3">
    <source>
        <dbReference type="ARBA" id="ARBA00022481"/>
    </source>
</evidence>
<keyword evidence="5 8" id="KW-0812">Transmembrane</keyword>
<evidence type="ECO:0000256" key="8">
    <source>
        <dbReference type="SAM" id="Phobius"/>
    </source>
</evidence>
<dbReference type="InterPro" id="IPR045584">
    <property type="entry name" value="Pilin-like"/>
</dbReference>
<organism evidence="10 11">
    <name type="scientific">Trichormus variabilis SAG 1403-4b</name>
    <dbReference type="NCBI Taxonomy" id="447716"/>
    <lineage>
        <taxon>Bacteria</taxon>
        <taxon>Bacillati</taxon>
        <taxon>Cyanobacteriota</taxon>
        <taxon>Cyanophyceae</taxon>
        <taxon>Nostocales</taxon>
        <taxon>Nostocaceae</taxon>
        <taxon>Trichormus</taxon>
    </lineage>
</organism>
<protein>
    <recommendedName>
        <fullName evidence="9">General secretion pathway GspH domain-containing protein</fullName>
    </recommendedName>
</protein>
<evidence type="ECO:0000313" key="11">
    <source>
        <dbReference type="Proteomes" id="UP000276103"/>
    </source>
</evidence>